<evidence type="ECO:0000256" key="1">
    <source>
        <dbReference type="ARBA" id="ARBA00004123"/>
    </source>
</evidence>
<dbReference type="InterPro" id="IPR011713">
    <property type="entry name" value="Leu-rich_rpt_3"/>
</dbReference>
<keyword evidence="3" id="KW-0677">Repeat</keyword>
<keyword evidence="6 11" id="KW-0067">ATP-binding</keyword>
<keyword evidence="17" id="KW-1185">Reference proteome</keyword>
<evidence type="ECO:0000313" key="16">
    <source>
        <dbReference type="EMBL" id="KAL1190836.1"/>
    </source>
</evidence>
<dbReference type="InterPro" id="IPR003657">
    <property type="entry name" value="WRKY_dom"/>
</dbReference>
<dbReference type="Pfam" id="PF01582">
    <property type="entry name" value="TIR"/>
    <property type="match status" value="1"/>
</dbReference>
<proteinExistence type="predicted"/>
<dbReference type="SUPFAM" id="SSF46785">
    <property type="entry name" value="Winged helix' DNA-binding domain"/>
    <property type="match status" value="1"/>
</dbReference>
<dbReference type="PROSITE" id="PS50011">
    <property type="entry name" value="PROTEIN_KINASE_DOM"/>
    <property type="match status" value="1"/>
</dbReference>
<feature type="domain" description="WRKY" evidence="15">
    <location>
        <begin position="300"/>
        <end position="365"/>
    </location>
</feature>
<dbReference type="SUPFAM" id="SSF52540">
    <property type="entry name" value="P-loop containing nucleoside triphosphate hydrolases"/>
    <property type="match status" value="1"/>
</dbReference>
<evidence type="ECO:0000256" key="8">
    <source>
        <dbReference type="ARBA" id="ARBA00023125"/>
    </source>
</evidence>
<feature type="compositionally biased region" description="Polar residues" evidence="12">
    <location>
        <begin position="200"/>
        <end position="229"/>
    </location>
</feature>
<dbReference type="InterPro" id="IPR000719">
    <property type="entry name" value="Prot_kinase_dom"/>
</dbReference>
<feature type="domain" description="TIR" evidence="14">
    <location>
        <begin position="478"/>
        <end position="620"/>
    </location>
</feature>
<dbReference type="InterPro" id="IPR058192">
    <property type="entry name" value="WHD_ROQ1-like"/>
</dbReference>
<evidence type="ECO:0000259" key="13">
    <source>
        <dbReference type="PROSITE" id="PS50011"/>
    </source>
</evidence>
<evidence type="ECO:0000256" key="11">
    <source>
        <dbReference type="PROSITE-ProRule" id="PRU10141"/>
    </source>
</evidence>
<reference evidence="16 17" key="1">
    <citation type="submission" date="2024-04" db="EMBL/GenBank/DDBJ databases">
        <title>Genome assembly C_amara_ONT_v2.</title>
        <authorList>
            <person name="Yant L."/>
            <person name="Moore C."/>
            <person name="Slenker M."/>
        </authorList>
    </citation>
    <scope>NUCLEOTIDE SEQUENCE [LARGE SCALE GENOMIC DNA]</scope>
    <source>
        <tissue evidence="16">Leaf</tissue>
    </source>
</reference>
<dbReference type="InterPro" id="IPR027417">
    <property type="entry name" value="P-loop_NTPase"/>
</dbReference>
<dbReference type="PROSITE" id="PS50104">
    <property type="entry name" value="TIR"/>
    <property type="match status" value="1"/>
</dbReference>
<dbReference type="FunFam" id="3.80.10.10:FF:000386">
    <property type="entry name" value="Disease resistance protein RPS4"/>
    <property type="match status" value="1"/>
</dbReference>
<evidence type="ECO:0000256" key="9">
    <source>
        <dbReference type="ARBA" id="ARBA00023163"/>
    </source>
</evidence>
<evidence type="ECO:0000313" key="17">
    <source>
        <dbReference type="Proteomes" id="UP001558713"/>
    </source>
</evidence>
<evidence type="ECO:0000256" key="6">
    <source>
        <dbReference type="ARBA" id="ARBA00022840"/>
    </source>
</evidence>
<dbReference type="SUPFAM" id="SSF118290">
    <property type="entry name" value="WRKY DNA-binding domain"/>
    <property type="match status" value="2"/>
</dbReference>
<feature type="region of interest" description="Disordered" evidence="12">
    <location>
        <begin position="192"/>
        <end position="289"/>
    </location>
</feature>
<evidence type="ECO:0000256" key="10">
    <source>
        <dbReference type="ARBA" id="ARBA00023242"/>
    </source>
</evidence>
<keyword evidence="10" id="KW-0539">Nucleus</keyword>
<dbReference type="Pfam" id="PF00069">
    <property type="entry name" value="Pkinase"/>
    <property type="match status" value="1"/>
</dbReference>
<feature type="binding site" evidence="11">
    <location>
        <position position="1342"/>
    </location>
    <ligand>
        <name>ATP</name>
        <dbReference type="ChEBI" id="CHEBI:30616"/>
    </ligand>
</feature>
<dbReference type="Pfam" id="PF07725">
    <property type="entry name" value="LRR_3"/>
    <property type="match status" value="1"/>
</dbReference>
<dbReference type="SUPFAM" id="SSF52200">
    <property type="entry name" value="Toll/Interleukin receptor TIR domain"/>
    <property type="match status" value="1"/>
</dbReference>
<dbReference type="GO" id="GO:0005634">
    <property type="term" value="C:nucleus"/>
    <property type="evidence" value="ECO:0007669"/>
    <property type="project" value="UniProtKB-SubCell"/>
</dbReference>
<dbReference type="SUPFAM" id="SSF52058">
    <property type="entry name" value="L domain-like"/>
    <property type="match status" value="1"/>
</dbReference>
<dbReference type="InterPro" id="IPR000157">
    <property type="entry name" value="TIR_dom"/>
</dbReference>
<dbReference type="InterPro" id="IPR036390">
    <property type="entry name" value="WH_DNA-bd_sf"/>
</dbReference>
<dbReference type="InterPro" id="IPR035897">
    <property type="entry name" value="Toll_tir_struct_dom_sf"/>
</dbReference>
<dbReference type="PANTHER" id="PTHR11017:SF565">
    <property type="entry name" value="TIR DOMAIN-CONTAINING PROTEIN"/>
    <property type="match status" value="1"/>
</dbReference>
<dbReference type="InterPro" id="IPR036576">
    <property type="entry name" value="WRKY_dom_sf"/>
</dbReference>
<keyword evidence="7" id="KW-0805">Transcription regulation</keyword>
<dbReference type="EMBL" id="JBANAX010000866">
    <property type="protein sequence ID" value="KAL1190836.1"/>
    <property type="molecule type" value="Genomic_DNA"/>
</dbReference>
<evidence type="ECO:0000256" key="4">
    <source>
        <dbReference type="ARBA" id="ARBA00022741"/>
    </source>
</evidence>
<feature type="compositionally biased region" description="Polar residues" evidence="12">
    <location>
        <begin position="241"/>
        <end position="255"/>
    </location>
</feature>
<dbReference type="GO" id="GO:0003677">
    <property type="term" value="F:DNA binding"/>
    <property type="evidence" value="ECO:0007669"/>
    <property type="project" value="UniProtKB-KW"/>
</dbReference>
<organism evidence="16 17">
    <name type="scientific">Cardamine amara subsp. amara</name>
    <dbReference type="NCBI Taxonomy" id="228776"/>
    <lineage>
        <taxon>Eukaryota</taxon>
        <taxon>Viridiplantae</taxon>
        <taxon>Streptophyta</taxon>
        <taxon>Embryophyta</taxon>
        <taxon>Tracheophyta</taxon>
        <taxon>Spermatophyta</taxon>
        <taxon>Magnoliopsida</taxon>
        <taxon>eudicotyledons</taxon>
        <taxon>Gunneridae</taxon>
        <taxon>Pentapetalae</taxon>
        <taxon>rosids</taxon>
        <taxon>malvids</taxon>
        <taxon>Brassicales</taxon>
        <taxon>Brassicaceae</taxon>
        <taxon>Cardamineae</taxon>
        <taxon>Cardamine</taxon>
    </lineage>
</organism>
<dbReference type="InterPro" id="IPR011009">
    <property type="entry name" value="Kinase-like_dom_sf"/>
</dbReference>
<feature type="domain" description="WRKY" evidence="15">
    <location>
        <begin position="132"/>
        <end position="190"/>
    </location>
</feature>
<feature type="region of interest" description="Disordered" evidence="12">
    <location>
        <begin position="1"/>
        <end position="79"/>
    </location>
</feature>
<dbReference type="Gene3D" id="3.40.50.300">
    <property type="entry name" value="P-loop containing nucleotide triphosphate hydrolases"/>
    <property type="match status" value="1"/>
</dbReference>
<evidence type="ECO:0000256" key="7">
    <source>
        <dbReference type="ARBA" id="ARBA00023015"/>
    </source>
</evidence>
<dbReference type="PROSITE" id="PS00107">
    <property type="entry name" value="PROTEIN_KINASE_ATP"/>
    <property type="match status" value="1"/>
</dbReference>
<dbReference type="Proteomes" id="UP001558713">
    <property type="component" value="Unassembled WGS sequence"/>
</dbReference>
<dbReference type="GO" id="GO:0051707">
    <property type="term" value="P:response to other organism"/>
    <property type="evidence" value="ECO:0007669"/>
    <property type="project" value="UniProtKB-ARBA"/>
</dbReference>
<feature type="compositionally biased region" description="Basic and acidic residues" evidence="12">
    <location>
        <begin position="258"/>
        <end position="274"/>
    </location>
</feature>
<dbReference type="Gene3D" id="1.10.510.10">
    <property type="entry name" value="Transferase(Phosphotransferase) domain 1"/>
    <property type="match status" value="1"/>
</dbReference>
<evidence type="ECO:0000256" key="2">
    <source>
        <dbReference type="ARBA" id="ARBA00022614"/>
    </source>
</evidence>
<feature type="compositionally biased region" description="Low complexity" evidence="12">
    <location>
        <begin position="9"/>
        <end position="21"/>
    </location>
</feature>
<dbReference type="Pfam" id="PF00931">
    <property type="entry name" value="NB-ARC"/>
    <property type="match status" value="1"/>
</dbReference>
<dbReference type="SMART" id="SM00774">
    <property type="entry name" value="WRKY"/>
    <property type="match status" value="2"/>
</dbReference>
<dbReference type="SUPFAM" id="SSF56112">
    <property type="entry name" value="Protein kinase-like (PK-like)"/>
    <property type="match status" value="1"/>
</dbReference>
<comment type="subcellular location">
    <subcellularLocation>
        <location evidence="1">Nucleus</location>
    </subcellularLocation>
</comment>
<dbReference type="GO" id="GO:0005524">
    <property type="term" value="F:ATP binding"/>
    <property type="evidence" value="ECO:0007669"/>
    <property type="project" value="UniProtKB-UniRule"/>
</dbReference>
<dbReference type="Gene3D" id="2.20.25.80">
    <property type="entry name" value="WRKY domain"/>
    <property type="match status" value="2"/>
</dbReference>
<dbReference type="InterPro" id="IPR002182">
    <property type="entry name" value="NB-ARC"/>
</dbReference>
<dbReference type="InterPro" id="IPR032675">
    <property type="entry name" value="LRR_dom_sf"/>
</dbReference>
<gene>
    <name evidence="16" type="ORF">V5N11_005855</name>
</gene>
<dbReference type="InterPro" id="IPR044974">
    <property type="entry name" value="Disease_R_plants"/>
</dbReference>
<keyword evidence="4 11" id="KW-0547">Nucleotide-binding</keyword>
<keyword evidence="5" id="KW-0611">Plant defense</keyword>
<accession>A0ABD0ZA23</accession>
<sequence length="1566" mass="176210">MSEKEELPTTSKSTGAASTTTRDYHQRVGSSDKGNNSSSDDDNDTDLPFSSEPPGDERPPTNNAYFKFEEDNYDQGVDTDGVKDLAWEFDSFMSDFCHEPEYGNPGYAKNPVDFPEAMEFVNKRLNVDKRDDDGYNWQKYRQKLDKGSKFPRSYYKCTYPKCPSKKKVNRSLDGQVSEIIYKGGHNHERLQNTKRENKDSTANLSGSSIHNNCGSSELAASQFQTSTSNKTKREQREVGSLATTTEYMSEASDNGETGVREKYEDEPDPKRRITEVQTSEPAAAASHRTAEPRIIVQTASEVDILDDGYRWRKYGQKVVKGNPYPRSYYKCTTLGCSGRKHVERAATDPEAVLTTYEGKHNHDLSAAKLSSHDASSNVENTTEAFTLKDHANITVLPSFGKAPLEKLKSEAYENTNSFASQNRADFVSFPPRSSKNLQDAELSIGYQGSQSIFVDGASSDTSDAVRRLSTCDTFSASKYYDVVIRYGREDISIDNFISHLRASLCRRGISVYEEFNEVDAVPECRVLIILLTRTYVPSNLLNILEHQQTEYRVIFPIFYGLSLYHFVCNTKNYERFFLQDEPKRWQAALKEITEMPGYTLTDKSESKLIDEIVRDAWKVLCSNADKKMIGRDMQVEEILSLLCIESPDVRSIGIWGTVGIGKTVIAEEIFRRISLQYETCFFLKDLSKKVEVKGQDAVREDFLSKVLEVEPHVIRVSDMKTSFLRSRLQRKRVLVILDDVNDYRDFETFLGKLNYFGPGSRIIMTSRNRRVFVLCKINHVYEVKPLDISMSLLLLHSGTFQNVSSPEVYRTLSLELAKFSNGNPQVLQFLSSSDREWNTLSREVQKTSPIYIPGIFERSCCGLDDNERSILLDIACFFRKMDKDNVAMLLDGCGFSAHVGFRSLVDKSLLTISHNMVDMLRFIQVTGREIVRQESADKPGDRSRLWNTVDIMDVFIDDAGTSAIEGIFLDMMNVNFDANPNVFEKMCNLRLLKLYCSKMGEKHGISFPQGLAYLPNKLRLLHWEYYPLSSLPKSFNPGNLVELNLSSSCATKLWKGKKSLEKLKRLILSYSNQLTKIPRLSSAPNLELLDLEGCTSLVSISQSICYLKMLVSLNLKDCWNLESIPSMVDLESLEVLNLSGCSKLENFPEISPNVKEVYMGGTMIQEIPSSIKNLVLLKKLDLEKSKHLKNLPTSICKLKHLETLNLSGCTSLEKFPDLSRKMKCLRFLDLSRTAIKELPSSISYLTALEELRSEDCKNMVGLPIVLSRGYLIPNPSDVVAVGGGIKGVRPPVLMPPPSMKRPPIDLQRSIITSWQKGKLLGRGSFGSVYECISGDGEFFAVKEVSLPDQGSQAQECIHQLEEEIALLCKLQHQNIVRYRGTANDASNLYIFLELVTQGSLVKLYQRYQLSNSLVSLYTKQILEGLKYLHDSGFNHRNIKCANILVDGNGSVKLADFGLAKVSKLNNIKFRKGTPFWMAPEVIKSKSNDEYGSPADIWSLGCTVLEMLTGQIPYSGFESVAALFKIGTVNPDERPTAAELLNHPFVRRPLPSFGSGSGSGSASPFPL</sequence>
<name>A0ABD0ZA23_CARAN</name>
<evidence type="ECO:0000256" key="12">
    <source>
        <dbReference type="SAM" id="MobiDB-lite"/>
    </source>
</evidence>
<dbReference type="Gene3D" id="3.80.10.10">
    <property type="entry name" value="Ribonuclease Inhibitor"/>
    <property type="match status" value="2"/>
</dbReference>
<evidence type="ECO:0000256" key="5">
    <source>
        <dbReference type="ARBA" id="ARBA00022821"/>
    </source>
</evidence>
<dbReference type="Gene3D" id="3.40.50.10140">
    <property type="entry name" value="Toll/interleukin-1 receptor homology (TIR) domain"/>
    <property type="match status" value="1"/>
</dbReference>
<feature type="domain" description="Protein kinase" evidence="13">
    <location>
        <begin position="1314"/>
        <end position="1545"/>
    </location>
</feature>
<keyword evidence="8" id="KW-0238">DNA-binding</keyword>
<dbReference type="PRINTS" id="PR00364">
    <property type="entry name" value="DISEASERSIST"/>
</dbReference>
<dbReference type="PROSITE" id="PS50811">
    <property type="entry name" value="WRKY"/>
    <property type="match status" value="2"/>
</dbReference>
<dbReference type="Pfam" id="PF23598">
    <property type="entry name" value="LRR_14"/>
    <property type="match status" value="1"/>
</dbReference>
<evidence type="ECO:0000259" key="15">
    <source>
        <dbReference type="PROSITE" id="PS50811"/>
    </source>
</evidence>
<evidence type="ECO:0000259" key="14">
    <source>
        <dbReference type="PROSITE" id="PS50104"/>
    </source>
</evidence>
<dbReference type="InterPro" id="IPR055414">
    <property type="entry name" value="LRR_R13L4/SHOC2-like"/>
</dbReference>
<keyword evidence="2" id="KW-0433">Leucine-rich repeat</keyword>
<dbReference type="FunFam" id="2.20.25.80:FF:000003">
    <property type="entry name" value="WRKY transcription factor 57"/>
    <property type="match status" value="1"/>
</dbReference>
<dbReference type="PANTHER" id="PTHR11017">
    <property type="entry name" value="LEUCINE-RICH REPEAT-CONTAINING PROTEIN"/>
    <property type="match status" value="1"/>
</dbReference>
<keyword evidence="9" id="KW-0804">Transcription</keyword>
<evidence type="ECO:0000256" key="3">
    <source>
        <dbReference type="ARBA" id="ARBA00022737"/>
    </source>
</evidence>
<dbReference type="Pfam" id="PF23282">
    <property type="entry name" value="WHD_ROQ1"/>
    <property type="match status" value="1"/>
</dbReference>
<protein>
    <submittedName>
        <fullName evidence="16">WRKY transcription factor 19</fullName>
    </submittedName>
</protein>
<dbReference type="GO" id="GO:0006952">
    <property type="term" value="P:defense response"/>
    <property type="evidence" value="ECO:0007669"/>
    <property type="project" value="UniProtKB-KW"/>
</dbReference>
<dbReference type="Pfam" id="PF03106">
    <property type="entry name" value="WRKY"/>
    <property type="match status" value="2"/>
</dbReference>
<comment type="caution">
    <text evidence="16">The sequence shown here is derived from an EMBL/GenBank/DDBJ whole genome shotgun (WGS) entry which is preliminary data.</text>
</comment>
<dbReference type="InterPro" id="IPR017441">
    <property type="entry name" value="Protein_kinase_ATP_BS"/>
</dbReference>